<organism evidence="1 2">
    <name type="scientific">Prorocentrum cordatum</name>
    <dbReference type="NCBI Taxonomy" id="2364126"/>
    <lineage>
        <taxon>Eukaryota</taxon>
        <taxon>Sar</taxon>
        <taxon>Alveolata</taxon>
        <taxon>Dinophyceae</taxon>
        <taxon>Prorocentrales</taxon>
        <taxon>Prorocentraceae</taxon>
        <taxon>Prorocentrum</taxon>
    </lineage>
</organism>
<evidence type="ECO:0000313" key="2">
    <source>
        <dbReference type="Proteomes" id="UP001189429"/>
    </source>
</evidence>
<protein>
    <submittedName>
        <fullName evidence="1">Uncharacterized protein</fullName>
    </submittedName>
</protein>
<keyword evidence="2" id="KW-1185">Reference proteome</keyword>
<reference evidence="1" key="1">
    <citation type="submission" date="2023-10" db="EMBL/GenBank/DDBJ databases">
        <authorList>
            <person name="Chen Y."/>
            <person name="Shah S."/>
            <person name="Dougan E. K."/>
            <person name="Thang M."/>
            <person name="Chan C."/>
        </authorList>
    </citation>
    <scope>NUCLEOTIDE SEQUENCE [LARGE SCALE GENOMIC DNA]</scope>
</reference>
<sequence>MVRQEGQVGPQPFAILDAFCGWREGGISCVQRRSRWSFIVGIEGEQSAARKVPFLISSGGSRFRVRLHSAVLLRSAPHRACSEMCSFISLTSTLSSPFNGIPAG</sequence>
<proteinExistence type="predicted"/>
<dbReference type="Proteomes" id="UP001189429">
    <property type="component" value="Unassembled WGS sequence"/>
</dbReference>
<evidence type="ECO:0000313" key="1">
    <source>
        <dbReference type="EMBL" id="CAK0791433.1"/>
    </source>
</evidence>
<accession>A0ABN9PH83</accession>
<gene>
    <name evidence="1" type="ORF">PCOR1329_LOCUS2322</name>
</gene>
<comment type="caution">
    <text evidence="1">The sequence shown here is derived from an EMBL/GenBank/DDBJ whole genome shotgun (WGS) entry which is preliminary data.</text>
</comment>
<dbReference type="EMBL" id="CAUYUJ010000581">
    <property type="protein sequence ID" value="CAK0791433.1"/>
    <property type="molecule type" value="Genomic_DNA"/>
</dbReference>
<name>A0ABN9PH83_9DINO</name>